<keyword evidence="3" id="KW-0560">Oxidoreductase</keyword>
<dbReference type="PRINTS" id="PR00069">
    <property type="entry name" value="ALDKETRDTASE"/>
</dbReference>
<keyword evidence="9" id="KW-1185">Reference proteome</keyword>
<sequence length="271" mass="31240">MLPSITLNNGIQMPQLGLGVYDPQPGHDIRQAVLWALELGYRLIDTAAAYHNEMEVGQAIRDSGLAREDIFLTTKVWNDDQGYDNTLKAFEESLRKLNTDYVDLYLIHWPVREHRIQTWKALEKIYTEGKARAIGVSNYYAPHFEELWPHTSIVPAVNQIELSPYCHLPEELNYCRQRGIQIEGYAPLVRGLKSDDPRLISIAEKYNKSTFQVLIRWTLQQGAITIPKSVSKHRIAANIDVFDFELSAEDVAEMNTWHDDTRIAWNPMEFL</sequence>
<evidence type="ECO:0000313" key="8">
    <source>
        <dbReference type="EMBL" id="MBB3841505.1"/>
    </source>
</evidence>
<dbReference type="Proteomes" id="UP000541352">
    <property type="component" value="Unassembled WGS sequence"/>
</dbReference>
<dbReference type="PIRSF" id="PIRSF000097">
    <property type="entry name" value="AKR"/>
    <property type="match status" value="1"/>
</dbReference>
<feature type="domain" description="NADP-dependent oxidoreductase" evidence="7">
    <location>
        <begin position="28"/>
        <end position="255"/>
    </location>
</feature>
<evidence type="ECO:0000256" key="4">
    <source>
        <dbReference type="PIRSR" id="PIRSR000097-1"/>
    </source>
</evidence>
<dbReference type="PROSITE" id="PS00063">
    <property type="entry name" value="ALDOKETO_REDUCTASE_3"/>
    <property type="match status" value="1"/>
</dbReference>
<dbReference type="PROSITE" id="PS00062">
    <property type="entry name" value="ALDOKETO_REDUCTASE_2"/>
    <property type="match status" value="1"/>
</dbReference>
<evidence type="ECO:0000259" key="7">
    <source>
        <dbReference type="Pfam" id="PF00248"/>
    </source>
</evidence>
<evidence type="ECO:0000256" key="5">
    <source>
        <dbReference type="PIRSR" id="PIRSR000097-2"/>
    </source>
</evidence>
<feature type="site" description="Lowers pKa of active site Tyr" evidence="6">
    <location>
        <position position="75"/>
    </location>
</feature>
<organism evidence="8 9">
    <name type="scientific">Runella defluvii</name>
    <dbReference type="NCBI Taxonomy" id="370973"/>
    <lineage>
        <taxon>Bacteria</taxon>
        <taxon>Pseudomonadati</taxon>
        <taxon>Bacteroidota</taxon>
        <taxon>Cytophagia</taxon>
        <taxon>Cytophagales</taxon>
        <taxon>Spirosomataceae</taxon>
        <taxon>Runella</taxon>
    </lineage>
</organism>
<dbReference type="PANTHER" id="PTHR43827">
    <property type="entry name" value="2,5-DIKETO-D-GLUCONIC ACID REDUCTASE"/>
    <property type="match status" value="1"/>
</dbReference>
<evidence type="ECO:0000313" key="9">
    <source>
        <dbReference type="Proteomes" id="UP000541352"/>
    </source>
</evidence>
<dbReference type="FunFam" id="3.20.20.100:FF:000015">
    <property type="entry name" value="Oxidoreductase, aldo/keto reductase family"/>
    <property type="match status" value="1"/>
</dbReference>
<dbReference type="InterPro" id="IPR036812">
    <property type="entry name" value="NAD(P)_OxRdtase_dom_sf"/>
</dbReference>
<gene>
    <name evidence="8" type="ORF">FHS57_005533</name>
</gene>
<dbReference type="SUPFAM" id="SSF51430">
    <property type="entry name" value="NAD(P)-linked oxidoreductase"/>
    <property type="match status" value="1"/>
</dbReference>
<evidence type="ECO:0000256" key="1">
    <source>
        <dbReference type="ARBA" id="ARBA00007905"/>
    </source>
</evidence>
<evidence type="ECO:0000256" key="3">
    <source>
        <dbReference type="ARBA" id="ARBA00023002"/>
    </source>
</evidence>
<reference evidence="8 9" key="1">
    <citation type="submission" date="2020-08" db="EMBL/GenBank/DDBJ databases">
        <title>Genomic Encyclopedia of Type Strains, Phase IV (KMG-IV): sequencing the most valuable type-strain genomes for metagenomic binning, comparative biology and taxonomic classification.</title>
        <authorList>
            <person name="Goeker M."/>
        </authorList>
    </citation>
    <scope>NUCLEOTIDE SEQUENCE [LARGE SCALE GENOMIC DNA]</scope>
    <source>
        <strain evidence="8 9">DSM 17976</strain>
    </source>
</reference>
<comment type="similarity">
    <text evidence="1">Belongs to the aldo/keto reductase family.</text>
</comment>
<comment type="caution">
    <text evidence="8">The sequence shown here is derived from an EMBL/GenBank/DDBJ whole genome shotgun (WGS) entry which is preliminary data.</text>
</comment>
<proteinExistence type="inferred from homology"/>
<dbReference type="InterPro" id="IPR018170">
    <property type="entry name" value="Aldo/ket_reductase_CS"/>
</dbReference>
<dbReference type="Gene3D" id="3.20.20.100">
    <property type="entry name" value="NADP-dependent oxidoreductase domain"/>
    <property type="match status" value="1"/>
</dbReference>
<dbReference type="AlphaFoldDB" id="A0A7W5ZPX5"/>
<accession>A0A7W5ZPX5</accession>
<feature type="active site" description="Proton donor" evidence="4">
    <location>
        <position position="50"/>
    </location>
</feature>
<dbReference type="EMBL" id="JACIBY010000017">
    <property type="protein sequence ID" value="MBB3841505.1"/>
    <property type="molecule type" value="Genomic_DNA"/>
</dbReference>
<dbReference type="PANTHER" id="PTHR43827:SF3">
    <property type="entry name" value="NADP-DEPENDENT OXIDOREDUCTASE DOMAIN-CONTAINING PROTEIN"/>
    <property type="match status" value="1"/>
</dbReference>
<name>A0A7W5ZPX5_9BACT</name>
<dbReference type="PROSITE" id="PS00798">
    <property type="entry name" value="ALDOKETO_REDUCTASE_1"/>
    <property type="match status" value="1"/>
</dbReference>
<dbReference type="RefSeq" id="WP_183979220.1">
    <property type="nucleotide sequence ID" value="NZ_JACIBY010000017.1"/>
</dbReference>
<evidence type="ECO:0000256" key="2">
    <source>
        <dbReference type="ARBA" id="ARBA00022857"/>
    </source>
</evidence>
<dbReference type="CDD" id="cd19071">
    <property type="entry name" value="AKR_AKR1-5-like"/>
    <property type="match status" value="1"/>
</dbReference>
<evidence type="ECO:0000256" key="6">
    <source>
        <dbReference type="PIRSR" id="PIRSR000097-3"/>
    </source>
</evidence>
<dbReference type="Pfam" id="PF00248">
    <property type="entry name" value="Aldo_ket_red"/>
    <property type="match status" value="1"/>
</dbReference>
<dbReference type="InterPro" id="IPR020471">
    <property type="entry name" value="AKR"/>
</dbReference>
<feature type="binding site" evidence="5">
    <location>
        <position position="108"/>
    </location>
    <ligand>
        <name>substrate</name>
    </ligand>
</feature>
<dbReference type="GO" id="GO:0016616">
    <property type="term" value="F:oxidoreductase activity, acting on the CH-OH group of donors, NAD or NADP as acceptor"/>
    <property type="evidence" value="ECO:0007669"/>
    <property type="project" value="UniProtKB-ARBA"/>
</dbReference>
<keyword evidence="2" id="KW-0521">NADP</keyword>
<protein>
    <submittedName>
        <fullName evidence="8">Diketogulonate reductase-like aldo/keto reductase</fullName>
    </submittedName>
</protein>
<dbReference type="InterPro" id="IPR023210">
    <property type="entry name" value="NADP_OxRdtase_dom"/>
</dbReference>